<proteinExistence type="inferred from homology"/>
<evidence type="ECO:0000259" key="13">
    <source>
        <dbReference type="PROSITE" id="PS50235"/>
    </source>
</evidence>
<evidence type="ECO:0000256" key="4">
    <source>
        <dbReference type="ARBA" id="ARBA00022670"/>
    </source>
</evidence>
<dbReference type="PANTHER" id="PTHR24006">
    <property type="entry name" value="UBIQUITIN CARBOXYL-TERMINAL HYDROLASE"/>
    <property type="match status" value="1"/>
</dbReference>
<dbReference type="FunFam" id="3.90.70.10:FF:000026">
    <property type="entry name" value="Ubiquitin carboxyl-terminal hydrolase 15"/>
    <property type="match status" value="1"/>
</dbReference>
<dbReference type="Pfam" id="PF00443">
    <property type="entry name" value="UCH"/>
    <property type="match status" value="1"/>
</dbReference>
<dbReference type="EMBL" id="LR743595">
    <property type="protein sequence ID" value="CAA2624928.1"/>
    <property type="molecule type" value="Genomic_DNA"/>
</dbReference>
<evidence type="ECO:0000256" key="1">
    <source>
        <dbReference type="ARBA" id="ARBA00000707"/>
    </source>
</evidence>
<keyword evidence="16" id="KW-1185">Reference proteome</keyword>
<dbReference type="SUPFAM" id="SSF144232">
    <property type="entry name" value="HIT/MYND zinc finger-like"/>
    <property type="match status" value="1"/>
</dbReference>
<dbReference type="PROSITE" id="PS00972">
    <property type="entry name" value="USP_1"/>
    <property type="match status" value="1"/>
</dbReference>
<evidence type="ECO:0000256" key="7">
    <source>
        <dbReference type="ARBA" id="ARBA00022786"/>
    </source>
</evidence>
<protein>
    <recommendedName>
        <fullName evidence="3">ubiquitinyl hydrolase 1</fullName>
        <ecNumber evidence="3">3.4.19.12</ecNumber>
    </recommendedName>
</protein>
<dbReference type="InterPro" id="IPR018200">
    <property type="entry name" value="USP_CS"/>
</dbReference>
<keyword evidence="4" id="KW-0645">Protease</keyword>
<accession>A0A7I8J296</accession>
<name>A0A7I8J296_SPIIN</name>
<dbReference type="PROSITE" id="PS50235">
    <property type="entry name" value="USP_3"/>
    <property type="match status" value="1"/>
</dbReference>
<dbReference type="PROSITE" id="PS50865">
    <property type="entry name" value="ZF_MYND_2"/>
    <property type="match status" value="1"/>
</dbReference>
<dbReference type="SUPFAM" id="SSF54001">
    <property type="entry name" value="Cysteine proteinases"/>
    <property type="match status" value="1"/>
</dbReference>
<dbReference type="FunFam" id="6.10.140.2220:FF:000006">
    <property type="entry name" value="Ubiquitin carboxyl-terminal hydrolase 15"/>
    <property type="match status" value="1"/>
</dbReference>
<evidence type="ECO:0000256" key="12">
    <source>
        <dbReference type="SAM" id="MobiDB-lite"/>
    </source>
</evidence>
<gene>
    <name evidence="15" type="ORF">SI7747_08010734</name>
</gene>
<dbReference type="GO" id="GO:0005634">
    <property type="term" value="C:nucleus"/>
    <property type="evidence" value="ECO:0007669"/>
    <property type="project" value="TreeGrafter"/>
</dbReference>
<feature type="domain" description="USP" evidence="13">
    <location>
        <begin position="197"/>
        <end position="505"/>
    </location>
</feature>
<dbReference type="GO" id="GO:0005829">
    <property type="term" value="C:cytosol"/>
    <property type="evidence" value="ECO:0007669"/>
    <property type="project" value="TreeGrafter"/>
</dbReference>
<dbReference type="Gene3D" id="6.10.140.2220">
    <property type="match status" value="1"/>
</dbReference>
<keyword evidence="9" id="KW-0788">Thiol protease</keyword>
<evidence type="ECO:0000313" key="16">
    <source>
        <dbReference type="Proteomes" id="UP001189122"/>
    </source>
</evidence>
<dbReference type="InterPro" id="IPR001394">
    <property type="entry name" value="Peptidase_C19_UCH"/>
</dbReference>
<keyword evidence="8" id="KW-0378">Hydrolase</keyword>
<evidence type="ECO:0000256" key="6">
    <source>
        <dbReference type="ARBA" id="ARBA00022771"/>
    </source>
</evidence>
<comment type="catalytic activity">
    <reaction evidence="1">
        <text>Thiol-dependent hydrolysis of ester, thioester, amide, peptide and isopeptide bonds formed by the C-terminal Gly of ubiquitin (a 76-residue protein attached to proteins as an intracellular targeting signal).</text>
        <dbReference type="EC" id="3.4.19.12"/>
    </reaction>
</comment>
<keyword evidence="10" id="KW-0862">Zinc</keyword>
<organism evidence="15">
    <name type="scientific">Spirodela intermedia</name>
    <name type="common">Intermediate duckweed</name>
    <dbReference type="NCBI Taxonomy" id="51605"/>
    <lineage>
        <taxon>Eukaryota</taxon>
        <taxon>Viridiplantae</taxon>
        <taxon>Streptophyta</taxon>
        <taxon>Embryophyta</taxon>
        <taxon>Tracheophyta</taxon>
        <taxon>Spermatophyta</taxon>
        <taxon>Magnoliopsida</taxon>
        <taxon>Liliopsida</taxon>
        <taxon>Araceae</taxon>
        <taxon>Lemnoideae</taxon>
        <taxon>Spirodela</taxon>
    </lineage>
</organism>
<dbReference type="GO" id="GO:0016579">
    <property type="term" value="P:protein deubiquitination"/>
    <property type="evidence" value="ECO:0007669"/>
    <property type="project" value="InterPro"/>
</dbReference>
<dbReference type="EC" id="3.4.19.12" evidence="3"/>
<dbReference type="GO" id="GO:0006508">
    <property type="term" value="P:proteolysis"/>
    <property type="evidence" value="ECO:0007669"/>
    <property type="project" value="UniProtKB-KW"/>
</dbReference>
<evidence type="ECO:0000259" key="14">
    <source>
        <dbReference type="PROSITE" id="PS50865"/>
    </source>
</evidence>
<feature type="compositionally biased region" description="Low complexity" evidence="12">
    <location>
        <begin position="687"/>
        <end position="705"/>
    </location>
</feature>
<dbReference type="Pfam" id="PF01753">
    <property type="entry name" value="zf-MYND"/>
    <property type="match status" value="1"/>
</dbReference>
<evidence type="ECO:0000256" key="10">
    <source>
        <dbReference type="ARBA" id="ARBA00022833"/>
    </source>
</evidence>
<evidence type="ECO:0000313" key="15">
    <source>
        <dbReference type="EMBL" id="CAA2624928.1"/>
    </source>
</evidence>
<dbReference type="PANTHER" id="PTHR24006:SF874">
    <property type="entry name" value="UBIQUITIN CARBOXYL-TERMINAL HYDROLASE 16"/>
    <property type="match status" value="1"/>
</dbReference>
<dbReference type="AlphaFoldDB" id="A0A7I8J296"/>
<evidence type="ECO:0000256" key="3">
    <source>
        <dbReference type="ARBA" id="ARBA00012759"/>
    </source>
</evidence>
<keyword evidence="6 11" id="KW-0863">Zinc-finger</keyword>
<comment type="similarity">
    <text evidence="2">Belongs to the peptidase C19 family.</text>
</comment>
<dbReference type="Proteomes" id="UP001189122">
    <property type="component" value="Unassembled WGS sequence"/>
</dbReference>
<dbReference type="EMBL" id="CACRZD030000008">
    <property type="protein sequence ID" value="CAA6664345.1"/>
    <property type="molecule type" value="Genomic_DNA"/>
</dbReference>
<feature type="domain" description="MYND-type" evidence="14">
    <location>
        <begin position="90"/>
        <end position="127"/>
    </location>
</feature>
<evidence type="ECO:0000256" key="8">
    <source>
        <dbReference type="ARBA" id="ARBA00022801"/>
    </source>
</evidence>
<keyword evidence="5" id="KW-0479">Metal-binding</keyword>
<feature type="region of interest" description="Disordered" evidence="12">
    <location>
        <begin position="609"/>
        <end position="660"/>
    </location>
</feature>
<evidence type="ECO:0000256" key="5">
    <source>
        <dbReference type="ARBA" id="ARBA00022723"/>
    </source>
</evidence>
<feature type="region of interest" description="Disordered" evidence="12">
    <location>
        <begin position="681"/>
        <end position="713"/>
    </location>
</feature>
<dbReference type="GO" id="GO:0008270">
    <property type="term" value="F:zinc ion binding"/>
    <property type="evidence" value="ECO:0007669"/>
    <property type="project" value="UniProtKB-KW"/>
</dbReference>
<dbReference type="InterPro" id="IPR002893">
    <property type="entry name" value="Znf_MYND"/>
</dbReference>
<feature type="compositionally biased region" description="Low complexity" evidence="12">
    <location>
        <begin position="628"/>
        <end position="642"/>
    </location>
</feature>
<evidence type="ECO:0000256" key="11">
    <source>
        <dbReference type="PROSITE-ProRule" id="PRU00134"/>
    </source>
</evidence>
<feature type="compositionally biased region" description="Low complexity" evidence="12">
    <location>
        <begin position="552"/>
        <end position="563"/>
    </location>
</feature>
<feature type="compositionally biased region" description="Polar residues" evidence="12">
    <location>
        <begin position="573"/>
        <end position="583"/>
    </location>
</feature>
<dbReference type="InterPro" id="IPR050164">
    <property type="entry name" value="Peptidase_C19"/>
</dbReference>
<evidence type="ECO:0000256" key="2">
    <source>
        <dbReference type="ARBA" id="ARBA00009085"/>
    </source>
</evidence>
<feature type="region of interest" description="Disordered" evidence="12">
    <location>
        <begin position="509"/>
        <end position="592"/>
    </location>
</feature>
<dbReference type="Gene3D" id="3.90.70.10">
    <property type="entry name" value="Cysteine proteinases"/>
    <property type="match status" value="1"/>
</dbReference>
<keyword evidence="7" id="KW-0833">Ubl conjugation pathway</keyword>
<dbReference type="PROSITE" id="PS01360">
    <property type="entry name" value="ZF_MYND_1"/>
    <property type="match status" value="1"/>
</dbReference>
<dbReference type="GO" id="GO:0004843">
    <property type="term" value="F:cysteine-type deubiquitinase activity"/>
    <property type="evidence" value="ECO:0007669"/>
    <property type="project" value="UniProtKB-EC"/>
</dbReference>
<dbReference type="InterPro" id="IPR038765">
    <property type="entry name" value="Papain-like_cys_pep_sf"/>
</dbReference>
<sequence length="761" mass="84433">MLHFQAVLLGLPSALKLACLLFVPVFALVIRRKWKLAAASREEVKRLVILAAEEAANAEIEAANEYRTRLEYESSPSSAAASEPKGKPMCAVCNRPTTTRCSRCKAVKYCSGKCQIIHWRQGHKEECRPPLPDSKPKDKATSSKLSTGKLIILVSVRAVHSPQMTTQFALIWEDWFMLFSYDTFVKLYNDKVEMRPFGLMNCGNSCYANVVLQCLAFTRPLNSYLLQGFHSKSCAKSSWCFTCELESLISKAKQGESVLSPAGIMSQLPNIGAHLGPGREEDAHEFLRSAVDTMQSASYKTRGTDSPLQLSAEATFMQLIFGGYIRSKIKCMNCQSNSVRNERMLDLTVGIPGDVRTLQEALFRFTATEILDGDNQYECSRCKSYQKAKKRLKVLEAPNILTIALKRFQSGKFGKLNKAVVFPEHLNLADYMTSSSRNRDKSPVYQLYAVVAHLDIMNAAFSGHYVCYVRNASGKWYKIDDSTVKPVELEKVLSKTAYMLFYARRSPKNTALSPHDCGNGRPKSKSGEDLPAVPPCPRRPKNLGRFDDDSDGGASSLFSRSSSDGGGAASCSTESARYSSSTEGPEWIFGDNSGGSLWSSPAGFSDDSDGGVGWWRRLSPTEPHFPDSPESGYSASELSSSSGHDDGYPARGLSYDGNHTAAETGDAAAFLDSDDRSRHFRKLTLHRSSSSSSGSSSSSSSSSSSLRRRRRRWRRQWRHPGINLFCVQERPGEGDSDEVLMCREEREIEGREREREREGKM</sequence>
<evidence type="ECO:0000256" key="9">
    <source>
        <dbReference type="ARBA" id="ARBA00022807"/>
    </source>
</evidence>
<reference evidence="15 16" key="1">
    <citation type="submission" date="2019-12" db="EMBL/GenBank/DDBJ databases">
        <authorList>
            <person name="Scholz U."/>
            <person name="Mascher M."/>
            <person name="Fiebig A."/>
        </authorList>
    </citation>
    <scope>NUCLEOTIDE SEQUENCE</scope>
</reference>
<dbReference type="InterPro" id="IPR028889">
    <property type="entry name" value="USP"/>
</dbReference>